<evidence type="ECO:0000313" key="1">
    <source>
        <dbReference type="EMBL" id="KRN88177.1"/>
    </source>
</evidence>
<evidence type="ECO:0000313" key="2">
    <source>
        <dbReference type="Proteomes" id="UP000051491"/>
    </source>
</evidence>
<proteinExistence type="predicted"/>
<reference evidence="1 2" key="1">
    <citation type="journal article" date="2015" name="Genome Announc.">
        <title>Expanding the biotechnology potential of lactobacilli through comparative genomics of 213 strains and associated genera.</title>
        <authorList>
            <person name="Sun Z."/>
            <person name="Harris H.M."/>
            <person name="McCann A."/>
            <person name="Guo C."/>
            <person name="Argimon S."/>
            <person name="Zhang W."/>
            <person name="Yang X."/>
            <person name="Jeffery I.B."/>
            <person name="Cooney J.C."/>
            <person name="Kagawa T.F."/>
            <person name="Liu W."/>
            <person name="Song Y."/>
            <person name="Salvetti E."/>
            <person name="Wrobel A."/>
            <person name="Rasinkangas P."/>
            <person name="Parkhill J."/>
            <person name="Rea M.C."/>
            <person name="O'Sullivan O."/>
            <person name="Ritari J."/>
            <person name="Douillard F.P."/>
            <person name="Paul Ross R."/>
            <person name="Yang R."/>
            <person name="Briner A.E."/>
            <person name="Felis G.E."/>
            <person name="de Vos W.M."/>
            <person name="Barrangou R."/>
            <person name="Klaenhammer T.R."/>
            <person name="Caufield P.W."/>
            <person name="Cui Y."/>
            <person name="Zhang H."/>
            <person name="O'Toole P.W."/>
        </authorList>
    </citation>
    <scope>NUCLEOTIDE SEQUENCE [LARGE SCALE GENOMIC DNA]</scope>
    <source>
        <strain evidence="1 2">DSM 15353</strain>
    </source>
</reference>
<evidence type="ECO:0008006" key="3">
    <source>
        <dbReference type="Google" id="ProtNLM"/>
    </source>
</evidence>
<accession>A0A0R2KFL0</accession>
<protein>
    <recommendedName>
        <fullName evidence="3">Phage protein</fullName>
    </recommendedName>
</protein>
<name>A0A0R2KFL0_9LACO</name>
<dbReference type="PATRIC" id="fig|89059.3.peg.27"/>
<comment type="caution">
    <text evidence="1">The sequence shown here is derived from an EMBL/GenBank/DDBJ whole genome shotgun (WGS) entry which is preliminary data.</text>
</comment>
<sequence>MNETLLKLENDIHNKFSRSEEYLNRDNSLGPKVNQELEDLEQEAKNLIKTAYLKGETAGLALAIETAMKGKTYGGTE</sequence>
<dbReference type="Proteomes" id="UP000051491">
    <property type="component" value="Unassembled WGS sequence"/>
</dbReference>
<dbReference type="AlphaFoldDB" id="A0A0R2KFL0"/>
<dbReference type="RefSeq" id="WP_010494441.1">
    <property type="nucleotide sequence ID" value="NZ_JQBK01000001.1"/>
</dbReference>
<organism evidence="1 2">
    <name type="scientific">Ligilactobacillus acidipiscis</name>
    <dbReference type="NCBI Taxonomy" id="89059"/>
    <lineage>
        <taxon>Bacteria</taxon>
        <taxon>Bacillati</taxon>
        <taxon>Bacillota</taxon>
        <taxon>Bacilli</taxon>
        <taxon>Lactobacillales</taxon>
        <taxon>Lactobacillaceae</taxon>
        <taxon>Ligilactobacillus</taxon>
    </lineage>
</organism>
<gene>
    <name evidence="1" type="ORF">IV43_GL000027</name>
</gene>
<dbReference type="EMBL" id="JQBK01000001">
    <property type="protein sequence ID" value="KRN88177.1"/>
    <property type="molecule type" value="Genomic_DNA"/>
</dbReference>